<dbReference type="GO" id="GO:0042597">
    <property type="term" value="C:periplasmic space"/>
    <property type="evidence" value="ECO:0007669"/>
    <property type="project" value="UniProtKB-SubCell"/>
</dbReference>
<evidence type="ECO:0000256" key="2">
    <source>
        <dbReference type="ARBA" id="ARBA00010742"/>
    </source>
</evidence>
<dbReference type="PANTHER" id="PTHR30024">
    <property type="entry name" value="ALIPHATIC SULFONATES-BINDING PROTEIN-RELATED"/>
    <property type="match status" value="1"/>
</dbReference>
<evidence type="ECO:0000256" key="4">
    <source>
        <dbReference type="SAM" id="SignalP"/>
    </source>
</evidence>
<protein>
    <submittedName>
        <fullName evidence="5">Phosphonate transport system substrate-binding protein</fullName>
    </submittedName>
</protein>
<dbReference type="STRING" id="1122252.SAMN05660443_0088"/>
<comment type="subcellular location">
    <subcellularLocation>
        <location evidence="1">Periplasm</location>
    </subcellularLocation>
</comment>
<sequence length="287" mass="31758">MKLKALVSGVFAVSTLFATSALAGPQSCPSTLRFADTGIEGMEEMVRTYHQFQEKLGGILDINIEFFPVSDRTATVNALQFEQVDMILAGPSEYAVMRARQDVKMMVGIERTEYGTAFVVHEDSGIYSLEDLRGKHIAMKDPGSTTGHIIPSMMLNEAGFDIDRDLRISLLDGARFEALVNRDVDAMGSGVRDVARLEERDPNGRYRVIAESDTMPRDIFVARGGISDACVAYVSEKMYEHGDALMDAILGPGERRKYVGSRFVNDLTEDEYDRITEAYALVGFPLN</sequence>
<keyword evidence="3 4" id="KW-0732">Signal</keyword>
<dbReference type="SUPFAM" id="SSF53850">
    <property type="entry name" value="Periplasmic binding protein-like II"/>
    <property type="match status" value="1"/>
</dbReference>
<keyword evidence="6" id="KW-1185">Reference proteome</keyword>
<reference evidence="5 6" key="1">
    <citation type="submission" date="2016-10" db="EMBL/GenBank/DDBJ databases">
        <authorList>
            <person name="de Groot N.N."/>
        </authorList>
    </citation>
    <scope>NUCLEOTIDE SEQUENCE [LARGE SCALE GENOMIC DNA]</scope>
    <source>
        <strain evidence="5 6">DSM 18438</strain>
    </source>
</reference>
<dbReference type="Proteomes" id="UP000199058">
    <property type="component" value="Unassembled WGS sequence"/>
</dbReference>
<evidence type="ECO:0000256" key="1">
    <source>
        <dbReference type="ARBA" id="ARBA00004418"/>
    </source>
</evidence>
<accession>A0A1I1DTD5</accession>
<name>A0A1I1DTD5_9GAMM</name>
<evidence type="ECO:0000313" key="5">
    <source>
        <dbReference type="EMBL" id="SFB78225.1"/>
    </source>
</evidence>
<dbReference type="PANTHER" id="PTHR30024:SF47">
    <property type="entry name" value="TAURINE-BINDING PERIPLASMIC PROTEIN"/>
    <property type="match status" value="1"/>
</dbReference>
<gene>
    <name evidence="5" type="ORF">SAMN05660443_0088</name>
</gene>
<dbReference type="OrthoDB" id="5318791at2"/>
<dbReference type="EMBL" id="FOLH01000001">
    <property type="protein sequence ID" value="SFB78225.1"/>
    <property type="molecule type" value="Genomic_DNA"/>
</dbReference>
<evidence type="ECO:0000313" key="6">
    <source>
        <dbReference type="Proteomes" id="UP000199058"/>
    </source>
</evidence>
<evidence type="ECO:0000256" key="3">
    <source>
        <dbReference type="ARBA" id="ARBA00022729"/>
    </source>
</evidence>
<dbReference type="Gene3D" id="3.40.190.10">
    <property type="entry name" value="Periplasmic binding protein-like II"/>
    <property type="match status" value="2"/>
</dbReference>
<dbReference type="Pfam" id="PF12974">
    <property type="entry name" value="Phosphonate-bd"/>
    <property type="match status" value="1"/>
</dbReference>
<organism evidence="5 6">
    <name type="scientific">Marinospirillum celere</name>
    <dbReference type="NCBI Taxonomy" id="1122252"/>
    <lineage>
        <taxon>Bacteria</taxon>
        <taxon>Pseudomonadati</taxon>
        <taxon>Pseudomonadota</taxon>
        <taxon>Gammaproteobacteria</taxon>
        <taxon>Oceanospirillales</taxon>
        <taxon>Oceanospirillaceae</taxon>
        <taxon>Marinospirillum</taxon>
    </lineage>
</organism>
<feature type="signal peptide" evidence="4">
    <location>
        <begin position="1"/>
        <end position="23"/>
    </location>
</feature>
<dbReference type="RefSeq" id="WP_091957613.1">
    <property type="nucleotide sequence ID" value="NZ_FOLH01000001.1"/>
</dbReference>
<feature type="chain" id="PRO_5011640889" evidence="4">
    <location>
        <begin position="24"/>
        <end position="287"/>
    </location>
</feature>
<dbReference type="AlphaFoldDB" id="A0A1I1DTD5"/>
<comment type="similarity">
    <text evidence="2">Belongs to the bacterial solute-binding protein SsuA/TauA family.</text>
</comment>
<proteinExistence type="inferred from homology"/>